<evidence type="ECO:0000313" key="4">
    <source>
        <dbReference type="EMBL" id="ECB3124337.1"/>
    </source>
</evidence>
<evidence type="ECO:0000256" key="2">
    <source>
        <dbReference type="ARBA" id="ARBA00007637"/>
    </source>
</evidence>
<dbReference type="EMBL" id="AAHXEC010000003">
    <property type="protein sequence ID" value="ECB3124337.1"/>
    <property type="molecule type" value="Genomic_DNA"/>
</dbReference>
<dbReference type="AlphaFoldDB" id="A0A5X9HY95"/>
<protein>
    <submittedName>
        <fullName evidence="4">NAD-dependent epimerase/dehydratase family protein</fullName>
    </submittedName>
</protein>
<dbReference type="SUPFAM" id="SSF51735">
    <property type="entry name" value="NAD(P)-binding Rossmann-fold domains"/>
    <property type="match status" value="1"/>
</dbReference>
<dbReference type="InterPro" id="IPR001509">
    <property type="entry name" value="Epimerase_deHydtase"/>
</dbReference>
<accession>A0A5X9HY95</accession>
<sequence>MLDVNKKILMTGATSFVGTHLLHSLIKEGYSIIALKRPITEPTIINTLIEWLNIQDIEKICQSSMNIHAIVHIATDYGRNRTPISEQYKCNVLLPTRLLELMPALKTKFFISTDSFFGKYEKHYGYMRSYMASKRHFVELSKIYVEEHPDVCFINLRLEHVYGERDKAGKIIPYVIKKMKNNEDIDCTIARQKRDFIYIDDVVSAYLKILKEGFNAGHYDVEVGTGKSIELKEVFEIIKKETHSSSKINYGAVAMRDDEIMESHANTSFLTRLGWSAEFSIEKGVKKMLSMKEL</sequence>
<comment type="caution">
    <text evidence="4">The sequence shown here is derived from an EMBL/GenBank/DDBJ whole genome shotgun (WGS) entry which is preliminary data.</text>
</comment>
<dbReference type="Pfam" id="PF01370">
    <property type="entry name" value="Epimerase"/>
    <property type="match status" value="1"/>
</dbReference>
<feature type="domain" description="NAD-dependent epimerase/dehydratase" evidence="3">
    <location>
        <begin position="8"/>
        <end position="219"/>
    </location>
</feature>
<organism evidence="4">
    <name type="scientific">Salmonella muenchen</name>
    <dbReference type="NCBI Taxonomy" id="596"/>
    <lineage>
        <taxon>Bacteria</taxon>
        <taxon>Pseudomonadati</taxon>
        <taxon>Pseudomonadota</taxon>
        <taxon>Gammaproteobacteria</taxon>
        <taxon>Enterobacterales</taxon>
        <taxon>Enterobacteriaceae</taxon>
        <taxon>Salmonella</taxon>
    </lineage>
</organism>
<evidence type="ECO:0000259" key="3">
    <source>
        <dbReference type="Pfam" id="PF01370"/>
    </source>
</evidence>
<reference evidence="4" key="1">
    <citation type="submission" date="2019-02" db="EMBL/GenBank/DDBJ databases">
        <authorList>
            <person name="Ashton P.M."/>
            <person name="Dallman T."/>
            <person name="Nair S."/>
            <person name="De Pinna E."/>
            <person name="Peters T."/>
            <person name="Grant K."/>
        </authorList>
    </citation>
    <scope>NUCLEOTIDE SEQUENCE</scope>
    <source>
        <strain evidence="4">451051</strain>
    </source>
</reference>
<dbReference type="Gene3D" id="3.40.50.720">
    <property type="entry name" value="NAD(P)-binding Rossmann-like Domain"/>
    <property type="match status" value="1"/>
</dbReference>
<dbReference type="PANTHER" id="PTHR43000">
    <property type="entry name" value="DTDP-D-GLUCOSE 4,6-DEHYDRATASE-RELATED"/>
    <property type="match status" value="1"/>
</dbReference>
<evidence type="ECO:0000256" key="1">
    <source>
        <dbReference type="ARBA" id="ARBA00005125"/>
    </source>
</evidence>
<comment type="pathway">
    <text evidence="1">Bacterial outer membrane biogenesis; LPS O-antigen biosynthesis.</text>
</comment>
<comment type="similarity">
    <text evidence="2">Belongs to the NAD(P)-dependent epimerase/dehydratase family.</text>
</comment>
<dbReference type="InterPro" id="IPR036291">
    <property type="entry name" value="NAD(P)-bd_dom_sf"/>
</dbReference>
<name>A0A5X9HY95_SALMU</name>
<gene>
    <name evidence="4" type="ORF">EWD41_03950</name>
</gene>
<proteinExistence type="inferred from homology"/>